<comment type="caution">
    <text evidence="13">Lacks conserved residue(s) required for the propagation of feature annotation.</text>
</comment>
<feature type="domain" description="Membrane insertase YidC/Oxa/ALB C-terminal" evidence="15">
    <location>
        <begin position="372"/>
        <end position="550"/>
    </location>
</feature>
<dbReference type="GO" id="GO:0051205">
    <property type="term" value="P:protein insertion into membrane"/>
    <property type="evidence" value="ECO:0007669"/>
    <property type="project" value="TreeGrafter"/>
</dbReference>
<evidence type="ECO:0000313" key="18">
    <source>
        <dbReference type="Proteomes" id="UP000185639"/>
    </source>
</evidence>
<dbReference type="PRINTS" id="PR00701">
    <property type="entry name" value="60KDINNERMP"/>
</dbReference>
<dbReference type="PANTHER" id="PTHR12428:SF65">
    <property type="entry name" value="CYTOCHROME C OXIDASE ASSEMBLY PROTEIN COX18, MITOCHONDRIAL"/>
    <property type="match status" value="1"/>
</dbReference>
<dbReference type="EMBL" id="FTOH01000002">
    <property type="protein sequence ID" value="SIS53843.1"/>
    <property type="molecule type" value="Genomic_DNA"/>
</dbReference>
<feature type="transmembrane region" description="Helical" evidence="13">
    <location>
        <begin position="435"/>
        <end position="458"/>
    </location>
</feature>
<dbReference type="GO" id="GO:0032977">
    <property type="term" value="F:membrane insertase activity"/>
    <property type="evidence" value="ECO:0007669"/>
    <property type="project" value="InterPro"/>
</dbReference>
<accession>A0A1N7JWY4</accession>
<keyword evidence="9 13" id="KW-0472">Membrane</keyword>
<keyword evidence="6 13" id="KW-0812">Transmembrane</keyword>
<evidence type="ECO:0000256" key="6">
    <source>
        <dbReference type="ARBA" id="ARBA00022692"/>
    </source>
</evidence>
<evidence type="ECO:0000256" key="2">
    <source>
        <dbReference type="ARBA" id="ARBA00010527"/>
    </source>
</evidence>
<keyword evidence="8 13" id="KW-1133">Transmembrane helix</keyword>
<feature type="transmembrane region" description="Helical" evidence="13">
    <location>
        <begin position="368"/>
        <end position="388"/>
    </location>
</feature>
<evidence type="ECO:0000256" key="11">
    <source>
        <dbReference type="ARBA" id="ARBA00033245"/>
    </source>
</evidence>
<evidence type="ECO:0000313" key="17">
    <source>
        <dbReference type="EMBL" id="SIS53843.1"/>
    </source>
</evidence>
<evidence type="ECO:0000256" key="9">
    <source>
        <dbReference type="ARBA" id="ARBA00023136"/>
    </source>
</evidence>
<evidence type="ECO:0000256" key="13">
    <source>
        <dbReference type="HAMAP-Rule" id="MF_01810"/>
    </source>
</evidence>
<dbReference type="PANTHER" id="PTHR12428">
    <property type="entry name" value="OXA1"/>
    <property type="match status" value="1"/>
</dbReference>
<dbReference type="Proteomes" id="UP000185639">
    <property type="component" value="Unassembled WGS sequence"/>
</dbReference>
<dbReference type="InterPro" id="IPR001708">
    <property type="entry name" value="YidC/ALB3/OXA1/COX18"/>
</dbReference>
<comment type="similarity">
    <text evidence="2 13">Belongs to the OXA1/ALB3/YidC family. Type 1 subfamily.</text>
</comment>
<dbReference type="InterPro" id="IPR047196">
    <property type="entry name" value="YidC_ALB_C"/>
</dbReference>
<evidence type="ECO:0000259" key="15">
    <source>
        <dbReference type="Pfam" id="PF02096"/>
    </source>
</evidence>
<evidence type="ECO:0000256" key="14">
    <source>
        <dbReference type="SAM" id="MobiDB-lite"/>
    </source>
</evidence>
<dbReference type="NCBIfam" id="TIGR03593">
    <property type="entry name" value="yidC_nterm"/>
    <property type="match status" value="1"/>
</dbReference>
<dbReference type="PRINTS" id="PR01900">
    <property type="entry name" value="YIDCPROTEIN"/>
</dbReference>
<dbReference type="Pfam" id="PF02096">
    <property type="entry name" value="60KD_IMP"/>
    <property type="match status" value="1"/>
</dbReference>
<dbReference type="Pfam" id="PF14849">
    <property type="entry name" value="YidC_periplas"/>
    <property type="match status" value="1"/>
</dbReference>
<organism evidence="17 18">
    <name type="scientific">Thalassolituus maritimus</name>
    <dbReference type="NCBI Taxonomy" id="484498"/>
    <lineage>
        <taxon>Bacteria</taxon>
        <taxon>Pseudomonadati</taxon>
        <taxon>Pseudomonadota</taxon>
        <taxon>Gammaproteobacteria</taxon>
        <taxon>Oceanospirillales</taxon>
        <taxon>Oceanospirillaceae</taxon>
        <taxon>Thalassolituus</taxon>
    </lineage>
</organism>
<dbReference type="GO" id="GO:0015031">
    <property type="term" value="P:protein transport"/>
    <property type="evidence" value="ECO:0007669"/>
    <property type="project" value="UniProtKB-KW"/>
</dbReference>
<dbReference type="STRING" id="484498.SAMN05421686_102229"/>
<feature type="region of interest" description="Disordered" evidence="14">
    <location>
        <begin position="38"/>
        <end position="59"/>
    </location>
</feature>
<keyword evidence="4 13" id="KW-0813">Transport</keyword>
<evidence type="ECO:0000256" key="3">
    <source>
        <dbReference type="ARBA" id="ARBA00015325"/>
    </source>
</evidence>
<feature type="domain" description="Membrane insertase YidC N-terminal" evidence="16">
    <location>
        <begin position="87"/>
        <end position="361"/>
    </location>
</feature>
<dbReference type="OrthoDB" id="9780552at2"/>
<dbReference type="NCBIfam" id="NF002352">
    <property type="entry name" value="PRK01318.1-3"/>
    <property type="match status" value="1"/>
</dbReference>
<comment type="subunit">
    <text evidence="13">Interacts with the Sec translocase complex via SecD. Specifically interacts with transmembrane segments of nascent integral membrane proteins during membrane integration.</text>
</comment>
<feature type="transmembrane region" description="Helical" evidence="13">
    <location>
        <begin position="517"/>
        <end position="536"/>
    </location>
</feature>
<dbReference type="NCBIfam" id="NF002353">
    <property type="entry name" value="PRK01318.1-4"/>
    <property type="match status" value="1"/>
</dbReference>
<protein>
    <recommendedName>
        <fullName evidence="3 13">Membrane protein insertase YidC</fullName>
    </recommendedName>
    <alternativeName>
        <fullName evidence="12 13">Foldase YidC</fullName>
    </alternativeName>
    <alternativeName>
        <fullName evidence="11 13">Membrane integrase YidC</fullName>
    </alternativeName>
    <alternativeName>
        <fullName evidence="13">Membrane protein YidC</fullName>
    </alternativeName>
</protein>
<dbReference type="InterPro" id="IPR038221">
    <property type="entry name" value="YidC_periplasmic_sf"/>
</dbReference>
<keyword evidence="5 13" id="KW-1003">Cell membrane</keyword>
<evidence type="ECO:0000256" key="1">
    <source>
        <dbReference type="ARBA" id="ARBA00004429"/>
    </source>
</evidence>
<name>A0A1N7JWY4_9GAMM</name>
<dbReference type="RefSeq" id="WP_076514368.1">
    <property type="nucleotide sequence ID" value="NZ_FTOH01000002.1"/>
</dbReference>
<dbReference type="AlphaFoldDB" id="A0A1N7JWY4"/>
<evidence type="ECO:0000256" key="7">
    <source>
        <dbReference type="ARBA" id="ARBA00022927"/>
    </source>
</evidence>
<comment type="subcellular location">
    <subcellularLocation>
        <location evidence="1">Cell inner membrane</location>
        <topology evidence="1">Multi-pass membrane protein</topology>
    </subcellularLocation>
    <subcellularLocation>
        <location evidence="13">Cell membrane</location>
        <topology evidence="13">Multi-pass membrane protein</topology>
    </subcellularLocation>
</comment>
<keyword evidence="7 13" id="KW-0653">Protein transport</keyword>
<comment type="function">
    <text evidence="13">Required for the insertion and/or proper folding and/or complex formation of integral membrane proteins into the membrane. Involved in integration of membrane proteins that insert both dependently and independently of the Sec translocase complex, as well as at least some lipoproteins. Aids folding of multispanning membrane proteins.</text>
</comment>
<evidence type="ECO:0000256" key="8">
    <source>
        <dbReference type="ARBA" id="ARBA00022989"/>
    </source>
</evidence>
<dbReference type="NCBIfam" id="TIGR03592">
    <property type="entry name" value="yidC_oxa1_cterm"/>
    <property type="match status" value="1"/>
</dbReference>
<dbReference type="HAMAP" id="MF_01810">
    <property type="entry name" value="YidC_type1"/>
    <property type="match status" value="1"/>
</dbReference>
<dbReference type="InterPro" id="IPR028055">
    <property type="entry name" value="YidC/Oxa/ALB_C"/>
</dbReference>
<dbReference type="Gene3D" id="2.70.98.90">
    <property type="match status" value="1"/>
</dbReference>
<evidence type="ECO:0000256" key="5">
    <source>
        <dbReference type="ARBA" id="ARBA00022475"/>
    </source>
</evidence>
<reference evidence="18" key="1">
    <citation type="submission" date="2017-01" db="EMBL/GenBank/DDBJ databases">
        <authorList>
            <person name="Varghese N."/>
            <person name="Submissions S."/>
        </authorList>
    </citation>
    <scope>NUCLEOTIDE SEQUENCE [LARGE SCALE GENOMIC DNA]</scope>
    <source>
        <strain evidence="18">DSM 24913</strain>
    </source>
</reference>
<sequence length="555" mass="62525">MDIRRLVIYAGLAISSYMLILAWNQDYGTENVTTPVAETSNESAPDFGSDTPDTSDAVDADVPDVSDQPAVSAADMPEVAAPTGDVITVQTDVLNVEINPKGGQVVSVRLPQYSKSIKQKDVPFTLLENSNTRLFIAQSGLVGRDGIDKNNGALYSTENTEYTLNEGEDTLEVVLTHQSEKAYVEKIFTFTRGEYLMDVRYKVRNISQEPWQGAFYAQLKRDGSDDPSQSSSMGMQAYLGAALTTSEERYQKVSFDDLEEGKFKSVEEGGWAAILQHYFVSAWIPAQDQQHTYNGRYVKGNYIFGFYDNSVSVAPGETATMGAQLYTGPKIQDRLEEIAPNLNLVIDYGILWWVAQPLFWLLDNIHDFVGNWGVAIILLTVLIKLVFFKLSAMSYRSMANMRKVAPKMAEIKERYGDNREKLGQEMMKLYKTEKINPLSGCLPILVQMPVFIALYWVLMESVELRQAPFFLWIEDLSIKDPLFILPLLMGASMFIQFKLNPTPPDPMQARVMQLMPVIFTVFFLWFPAGLVLYWVVNNVLSIAQQYVITKQIEKS</sequence>
<evidence type="ECO:0000256" key="4">
    <source>
        <dbReference type="ARBA" id="ARBA00022448"/>
    </source>
</evidence>
<evidence type="ECO:0000259" key="16">
    <source>
        <dbReference type="Pfam" id="PF14849"/>
    </source>
</evidence>
<gene>
    <name evidence="13" type="primary">yidC</name>
    <name evidence="17" type="ORF">SAMN05421686_102229</name>
</gene>
<dbReference type="InterPro" id="IPR019998">
    <property type="entry name" value="Membr_insert_YidC"/>
</dbReference>
<dbReference type="GO" id="GO:0005886">
    <property type="term" value="C:plasma membrane"/>
    <property type="evidence" value="ECO:0007669"/>
    <property type="project" value="UniProtKB-SubCell"/>
</dbReference>
<keyword evidence="10 13" id="KW-0143">Chaperone</keyword>
<dbReference type="CDD" id="cd20070">
    <property type="entry name" value="5TM_YidC_Alb3"/>
    <property type="match status" value="1"/>
</dbReference>
<dbReference type="CDD" id="cd19961">
    <property type="entry name" value="EcYidC-like_peri"/>
    <property type="match status" value="1"/>
</dbReference>
<proteinExistence type="inferred from homology"/>
<evidence type="ECO:0000256" key="12">
    <source>
        <dbReference type="ARBA" id="ARBA00033342"/>
    </source>
</evidence>
<keyword evidence="18" id="KW-1185">Reference proteome</keyword>
<dbReference type="InterPro" id="IPR028053">
    <property type="entry name" value="Membr_insert_YidC_N"/>
</dbReference>
<evidence type="ECO:0000256" key="10">
    <source>
        <dbReference type="ARBA" id="ARBA00023186"/>
    </source>
</evidence>